<sequence>MKAGKAQSMSEISLAQIYSTAVLTAAADIPRLGQLPAAMASASARAPICGSRIFVTMNLADGRITDFAQHVQACALGQASASLFADRVIGLSRIDVAAMRAHMQAMLTQGAPYPAFDILRPAASLRERHGAMLLVFDATLAAFDA</sequence>
<dbReference type="CDD" id="cd06664">
    <property type="entry name" value="IscU_like"/>
    <property type="match status" value="1"/>
</dbReference>
<dbReference type="AlphaFoldDB" id="F9Y6C5"/>
<dbReference type="InterPro" id="IPR002871">
    <property type="entry name" value="NIF_FeS_clus_asmbl_NifU_N"/>
</dbReference>
<dbReference type="RefSeq" id="WP_013384331.1">
    <property type="nucleotide sequence ID" value="NC_017384.1"/>
</dbReference>
<keyword evidence="3" id="KW-1185">Reference proteome</keyword>
<dbReference type="Pfam" id="PF01592">
    <property type="entry name" value="NifU_N"/>
    <property type="match status" value="1"/>
</dbReference>
<dbReference type="Proteomes" id="UP000000692">
    <property type="component" value="Chromosome"/>
</dbReference>
<organism evidence="2 3">
    <name type="scientific">Ketogulonicigenium vulgare (strain WSH-001)</name>
    <dbReference type="NCBI Taxonomy" id="759362"/>
    <lineage>
        <taxon>Bacteria</taxon>
        <taxon>Pseudomonadati</taxon>
        <taxon>Pseudomonadota</taxon>
        <taxon>Alphaproteobacteria</taxon>
        <taxon>Rhodobacterales</taxon>
        <taxon>Roseobacteraceae</taxon>
        <taxon>Ketogulonicigenium</taxon>
    </lineage>
</organism>
<accession>F9Y6C5</accession>
<dbReference type="PATRIC" id="fig|759362.5.peg.1061"/>
<dbReference type="GO" id="GO:0005506">
    <property type="term" value="F:iron ion binding"/>
    <property type="evidence" value="ECO:0007669"/>
    <property type="project" value="InterPro"/>
</dbReference>
<dbReference type="eggNOG" id="COG0822">
    <property type="taxonomic scope" value="Bacteria"/>
</dbReference>
<dbReference type="HOGENOM" id="CLU_079283_3_0_5"/>
<dbReference type="OrthoDB" id="7857113at2"/>
<gene>
    <name evidence="2" type="primary">nifU</name>
    <name evidence="2" type="ordered locus">KVU_1032</name>
</gene>
<protein>
    <submittedName>
        <fullName evidence="2">NifU-like protein</fullName>
    </submittedName>
</protein>
<evidence type="ECO:0000313" key="3">
    <source>
        <dbReference type="Proteomes" id="UP000000692"/>
    </source>
</evidence>
<dbReference type="GO" id="GO:0051536">
    <property type="term" value="F:iron-sulfur cluster binding"/>
    <property type="evidence" value="ECO:0007669"/>
    <property type="project" value="InterPro"/>
</dbReference>
<reference evidence="2 3" key="1">
    <citation type="journal article" date="2011" name="J. Bacteriol.">
        <title>Complete genome sequence of the industrial strain Ketogulonicigenium vulgare WSH-001.</title>
        <authorList>
            <person name="Liu L."/>
            <person name="Li Y."/>
            <person name="Zhang J."/>
            <person name="Zhou Z."/>
            <person name="Liu J."/>
            <person name="Li X."/>
            <person name="Zhou J."/>
            <person name="Du G."/>
            <person name="Wang L."/>
            <person name="Chen J."/>
        </authorList>
    </citation>
    <scope>NUCLEOTIDE SEQUENCE [LARGE SCALE GENOMIC DNA]</scope>
    <source>
        <strain evidence="2 3">WSH-001</strain>
    </source>
</reference>
<dbReference type="Gene3D" id="3.90.1010.10">
    <property type="match status" value="1"/>
</dbReference>
<name>F9Y6C5_KETVW</name>
<feature type="domain" description="NIF system FeS cluster assembly NifU N-terminal" evidence="1">
    <location>
        <begin position="22"/>
        <end position="97"/>
    </location>
</feature>
<dbReference type="KEGG" id="kvl:KVU_1032"/>
<evidence type="ECO:0000259" key="1">
    <source>
        <dbReference type="Pfam" id="PF01592"/>
    </source>
</evidence>
<dbReference type="SUPFAM" id="SSF82649">
    <property type="entry name" value="SufE/NifU"/>
    <property type="match status" value="1"/>
</dbReference>
<dbReference type="EMBL" id="CP002018">
    <property type="protein sequence ID" value="AEM40871.1"/>
    <property type="molecule type" value="Genomic_DNA"/>
</dbReference>
<evidence type="ECO:0000313" key="2">
    <source>
        <dbReference type="EMBL" id="AEM40871.1"/>
    </source>
</evidence>
<proteinExistence type="predicted"/>
<dbReference type="GO" id="GO:0016226">
    <property type="term" value="P:iron-sulfur cluster assembly"/>
    <property type="evidence" value="ECO:0007669"/>
    <property type="project" value="InterPro"/>
</dbReference>